<dbReference type="InterPro" id="IPR013325">
    <property type="entry name" value="RNA_pol_sigma_r2"/>
</dbReference>
<keyword evidence="2" id="KW-1185">Reference proteome</keyword>
<dbReference type="GO" id="GO:0003700">
    <property type="term" value="F:DNA-binding transcription factor activity"/>
    <property type="evidence" value="ECO:0007669"/>
    <property type="project" value="InterPro"/>
</dbReference>
<dbReference type="SUPFAM" id="SSF88946">
    <property type="entry name" value="Sigma2 domain of RNA polymerase sigma factors"/>
    <property type="match status" value="1"/>
</dbReference>
<dbReference type="Gene3D" id="1.10.1740.10">
    <property type="match status" value="1"/>
</dbReference>
<dbReference type="RefSeq" id="WP_146270528.1">
    <property type="nucleotide sequence ID" value="NZ_VOEI01000002.1"/>
</dbReference>
<dbReference type="AlphaFoldDB" id="A0A563U735"/>
<dbReference type="OrthoDB" id="1163416at2"/>
<evidence type="ECO:0000313" key="2">
    <source>
        <dbReference type="Proteomes" id="UP000318010"/>
    </source>
</evidence>
<comment type="caution">
    <text evidence="1">The sequence shown here is derived from an EMBL/GenBank/DDBJ whole genome shotgun (WGS) entry which is preliminary data.</text>
</comment>
<evidence type="ECO:0000313" key="1">
    <source>
        <dbReference type="EMBL" id="TWR27171.1"/>
    </source>
</evidence>
<sequence length="173" mass="19953">MVSTTSREQLLTELYKSMFPVVAKYVARMGGTFDDAKDIFHDALVVYYEKVIAGDFEVSNNKAYLTGIAKHLWFKKFNQQTELKSIDDNSFDIADEADEQPSTKKILHYLQTAGKRCMDLLSAFYYDKLAMRDVAEKFGYAGERSVTVQKYKCLEKVRETVKQQSLEYADFVE</sequence>
<dbReference type="GO" id="GO:0006352">
    <property type="term" value="P:DNA-templated transcription initiation"/>
    <property type="evidence" value="ECO:0007669"/>
    <property type="project" value="InterPro"/>
</dbReference>
<gene>
    <name evidence="1" type="ORF">FPZ42_09080</name>
</gene>
<proteinExistence type="predicted"/>
<organism evidence="1 2">
    <name type="scientific">Mucilaginibacter achroorhodeus</name>
    <dbReference type="NCBI Taxonomy" id="2599294"/>
    <lineage>
        <taxon>Bacteria</taxon>
        <taxon>Pseudomonadati</taxon>
        <taxon>Bacteroidota</taxon>
        <taxon>Sphingobacteriia</taxon>
        <taxon>Sphingobacteriales</taxon>
        <taxon>Sphingobacteriaceae</taxon>
        <taxon>Mucilaginibacter</taxon>
    </lineage>
</organism>
<accession>A0A563U735</accession>
<protein>
    <submittedName>
        <fullName evidence="1">Sigma-70 family RNA polymerase sigma factor</fullName>
    </submittedName>
</protein>
<name>A0A563U735_9SPHI</name>
<dbReference type="EMBL" id="VOEI01000002">
    <property type="protein sequence ID" value="TWR27171.1"/>
    <property type="molecule type" value="Genomic_DNA"/>
</dbReference>
<dbReference type="Proteomes" id="UP000318010">
    <property type="component" value="Unassembled WGS sequence"/>
</dbReference>
<reference evidence="1 2" key="1">
    <citation type="submission" date="2019-07" db="EMBL/GenBank/DDBJ databases">
        <authorList>
            <person name="Kim J."/>
        </authorList>
    </citation>
    <scope>NUCLEOTIDE SEQUENCE [LARGE SCALE GENOMIC DNA]</scope>
    <source>
        <strain evidence="1 2">MJ1a</strain>
    </source>
</reference>